<feature type="binding site" evidence="7">
    <location>
        <position position="8"/>
    </location>
    <ligand>
        <name>Fe cation</name>
        <dbReference type="ChEBI" id="CHEBI:24875"/>
        <label>1</label>
    </ligand>
</feature>
<evidence type="ECO:0000256" key="7">
    <source>
        <dbReference type="PIRSR" id="PIRSR004789-51"/>
    </source>
</evidence>
<sequence length="264" mass="29790">MRILFIGDIVGSPGRLAIEENIVKLKEKYHPHIIIANGENAAGGRGINEKIVKQFFQWGINVITLGNHTWDQKAIFDFIDDYKNLIRPANFPEGTPGNGYTMIHFNNFKLAVINLQGRTYLPPLECPFKTVDMLIEKIKKETVNIIVDFHAEATSEKQALAWYLDGRVSAVIGTHTHVQTGDERILPNGTAYITDVGMVGPYDGILGMKKEAVIDKFLTQLPNRFEVDKSSKWQLNSVIIDINLVTGKAEKIERIRIDPDHPLW</sequence>
<dbReference type="OrthoDB" id="9801109at2"/>
<comment type="caution">
    <text evidence="8">The sequence shown here is derived from an EMBL/GenBank/DDBJ whole genome shotgun (WGS) entry which is preliminary data.</text>
</comment>
<dbReference type="PIRSF" id="PIRSF004789">
    <property type="entry name" value="DR1281"/>
    <property type="match status" value="1"/>
</dbReference>
<dbReference type="RefSeq" id="WP_069655790.1">
    <property type="nucleotide sequence ID" value="NZ_MIJF01000001.1"/>
</dbReference>
<name>A0A1D2YXW8_9BACI</name>
<dbReference type="FunFam" id="3.60.21.10:FF:000016">
    <property type="entry name" value="Putative metallophosphoesterase"/>
    <property type="match status" value="1"/>
</dbReference>
<evidence type="ECO:0000256" key="1">
    <source>
        <dbReference type="ARBA" id="ARBA00001965"/>
    </source>
</evidence>
<keyword evidence="9" id="KW-1185">Reference proteome</keyword>
<evidence type="ECO:0000256" key="3">
    <source>
        <dbReference type="ARBA" id="ARBA00022801"/>
    </source>
</evidence>
<feature type="binding site" evidence="7">
    <location>
        <position position="39"/>
    </location>
    <ligand>
        <name>Fe cation</name>
        <dbReference type="ChEBI" id="CHEBI:24875"/>
        <label>2</label>
    </ligand>
</feature>
<dbReference type="PANTHER" id="PTHR36303:SF1">
    <property type="entry name" value="2',3'-CYCLIC-NUCLEOTIDE 2'-PHOSPHODIESTERASE"/>
    <property type="match status" value="1"/>
</dbReference>
<dbReference type="InterPro" id="IPR029052">
    <property type="entry name" value="Metallo-depent_PP-like"/>
</dbReference>
<feature type="binding site" evidence="7">
    <location>
        <position position="39"/>
    </location>
    <ligand>
        <name>Fe cation</name>
        <dbReference type="ChEBI" id="CHEBI:24875"/>
        <label>1</label>
    </ligand>
</feature>
<proteinExistence type="inferred from homology"/>
<evidence type="ECO:0000256" key="5">
    <source>
        <dbReference type="ARBA" id="ARBA00061401"/>
    </source>
</evidence>
<gene>
    <name evidence="8" type="ORF">BHF71_00800</name>
</gene>
<feature type="binding site" evidence="7">
    <location>
        <position position="177"/>
    </location>
    <ligand>
        <name>Fe cation</name>
        <dbReference type="ChEBI" id="CHEBI:24875"/>
        <label>1</label>
    </ligand>
</feature>
<feature type="binding site" evidence="7">
    <location>
        <position position="67"/>
    </location>
    <ligand>
        <name>Fe cation</name>
        <dbReference type="ChEBI" id="CHEBI:24875"/>
        <label>2</label>
    </ligand>
</feature>
<dbReference type="SUPFAM" id="SSF56300">
    <property type="entry name" value="Metallo-dependent phosphatases"/>
    <property type="match status" value="1"/>
</dbReference>
<evidence type="ECO:0000256" key="6">
    <source>
        <dbReference type="PIRSR" id="PIRSR004789-50"/>
    </source>
</evidence>
<dbReference type="NCBIfam" id="TIGR00282">
    <property type="entry name" value="TIGR00282 family metallophosphoesterase"/>
    <property type="match status" value="1"/>
</dbReference>
<dbReference type="GO" id="GO:0004113">
    <property type="term" value="F:2',3'-cyclic-nucleotide 3'-phosphodiesterase activity"/>
    <property type="evidence" value="ECO:0007669"/>
    <property type="project" value="TreeGrafter"/>
</dbReference>
<keyword evidence="2 7" id="KW-0479">Metal-binding</keyword>
<evidence type="ECO:0000313" key="8">
    <source>
        <dbReference type="EMBL" id="OEG00477.1"/>
    </source>
</evidence>
<evidence type="ECO:0000256" key="4">
    <source>
        <dbReference type="ARBA" id="ARBA00023004"/>
    </source>
</evidence>
<accession>A0A1D2YXW8</accession>
<dbReference type="Gene3D" id="3.60.21.10">
    <property type="match status" value="1"/>
</dbReference>
<protein>
    <submittedName>
        <fullName evidence="8">Metallophosphoesterase</fullName>
    </submittedName>
</protein>
<dbReference type="CDD" id="cd07382">
    <property type="entry name" value="MPP_DR1281"/>
    <property type="match status" value="1"/>
</dbReference>
<dbReference type="AlphaFoldDB" id="A0A1D2YXW8"/>
<dbReference type="Proteomes" id="UP000243739">
    <property type="component" value="Unassembled WGS sequence"/>
</dbReference>
<comment type="cofactor">
    <cofactor evidence="1">
        <name>Fe(3+)</name>
        <dbReference type="ChEBI" id="CHEBI:29034"/>
    </cofactor>
</comment>
<organism evidence="8 9">
    <name type="scientific">Vulcanibacillus modesticaldus</name>
    <dbReference type="NCBI Taxonomy" id="337097"/>
    <lineage>
        <taxon>Bacteria</taxon>
        <taxon>Bacillati</taxon>
        <taxon>Bacillota</taxon>
        <taxon>Bacilli</taxon>
        <taxon>Bacillales</taxon>
        <taxon>Bacillaceae</taxon>
        <taxon>Vulcanibacillus</taxon>
    </lineage>
</organism>
<feature type="active site" description="Proton donor" evidence="6">
    <location>
        <position position="68"/>
    </location>
</feature>
<evidence type="ECO:0000256" key="2">
    <source>
        <dbReference type="ARBA" id="ARBA00022723"/>
    </source>
</evidence>
<feature type="binding site" evidence="7">
    <location>
        <position position="175"/>
    </location>
    <ligand>
        <name>Fe cation</name>
        <dbReference type="ChEBI" id="CHEBI:24875"/>
        <label>2</label>
    </ligand>
</feature>
<reference evidence="8 9" key="1">
    <citation type="submission" date="2016-09" db="EMBL/GenBank/DDBJ databases">
        <title>Draft genome sequence for the type strain of Vulcanibacillus modesticaldus BR, a strictly anaerobic, moderately thermophilic, and nitrate-reducing bacterium from deep sea-hydrothermal vents of the Mid-Atlantic Ridge.</title>
        <authorList>
            <person name="Abin C.A."/>
            <person name="Hollibaugh J.T."/>
        </authorList>
    </citation>
    <scope>NUCLEOTIDE SEQUENCE [LARGE SCALE GENOMIC DNA]</scope>
    <source>
        <strain evidence="8 9">BR</strain>
    </source>
</reference>
<evidence type="ECO:0000313" key="9">
    <source>
        <dbReference type="Proteomes" id="UP000243739"/>
    </source>
</evidence>
<feature type="binding site" evidence="7">
    <location>
        <position position="40"/>
    </location>
    <ligand>
        <name>Fe cation</name>
        <dbReference type="ChEBI" id="CHEBI:24875"/>
        <label>1</label>
    </ligand>
</feature>
<dbReference type="GO" id="GO:0046872">
    <property type="term" value="F:metal ion binding"/>
    <property type="evidence" value="ECO:0007669"/>
    <property type="project" value="UniProtKB-KW"/>
</dbReference>
<dbReference type="STRING" id="337097.BHF71_00800"/>
<dbReference type="Pfam" id="PF13277">
    <property type="entry name" value="YmdB"/>
    <property type="match status" value="1"/>
</dbReference>
<dbReference type="PANTHER" id="PTHR36303">
    <property type="entry name" value="2',3'-CYCLIC-NUCLEOTIDE 2'-PHOSPHODIESTERASE"/>
    <property type="match status" value="1"/>
</dbReference>
<dbReference type="EMBL" id="MIJF01000001">
    <property type="protein sequence ID" value="OEG00477.1"/>
    <property type="molecule type" value="Genomic_DNA"/>
</dbReference>
<keyword evidence="4" id="KW-0408">Iron</keyword>
<dbReference type="InterPro" id="IPR005235">
    <property type="entry name" value="YmdB-like"/>
</dbReference>
<comment type="similarity">
    <text evidence="5">Belongs to the YmdB-like family.</text>
</comment>
<feature type="binding site" evidence="7">
    <location>
        <position position="150"/>
    </location>
    <ligand>
        <name>Fe cation</name>
        <dbReference type="ChEBI" id="CHEBI:24875"/>
        <label>2</label>
    </ligand>
</feature>
<keyword evidence="3" id="KW-0378">Hydrolase</keyword>